<dbReference type="PANTHER" id="PTHR43597">
    <property type="entry name" value="SULFUR ACCEPTOR PROTEIN CSDE"/>
    <property type="match status" value="1"/>
</dbReference>
<dbReference type="SUPFAM" id="SSF82649">
    <property type="entry name" value="SufE/NifU"/>
    <property type="match status" value="1"/>
</dbReference>
<dbReference type="RefSeq" id="WP_133563726.1">
    <property type="nucleotide sequence ID" value="NZ_SNZA01000005.1"/>
</dbReference>
<evidence type="ECO:0000256" key="1">
    <source>
        <dbReference type="ARBA" id="ARBA00010282"/>
    </source>
</evidence>
<dbReference type="InterPro" id="IPR003808">
    <property type="entry name" value="Fe-S_metab-assoc_dom"/>
</dbReference>
<evidence type="ECO:0000313" key="4">
    <source>
        <dbReference type="Proteomes" id="UP000295729"/>
    </source>
</evidence>
<dbReference type="Pfam" id="PF02657">
    <property type="entry name" value="SufE"/>
    <property type="match status" value="1"/>
</dbReference>
<accession>A0A4R6X4L6</accession>
<protein>
    <submittedName>
        <fullName evidence="3">Cysteine desulfuration protein SufE</fullName>
    </submittedName>
</protein>
<name>A0A4R6X4L6_9GAMM</name>
<dbReference type="Proteomes" id="UP000295729">
    <property type="component" value="Unassembled WGS sequence"/>
</dbReference>
<comment type="similarity">
    <text evidence="1">Belongs to the SufE family.</text>
</comment>
<feature type="domain" description="Fe-S metabolism associated" evidence="2">
    <location>
        <begin position="11"/>
        <end position="135"/>
    </location>
</feature>
<dbReference type="PANTHER" id="PTHR43597:SF5">
    <property type="entry name" value="SUFE-LIKE PROTEIN 2, CHLOROPLASTIC"/>
    <property type="match status" value="1"/>
</dbReference>
<dbReference type="EMBL" id="SNZA01000005">
    <property type="protein sequence ID" value="TDR06586.1"/>
    <property type="molecule type" value="Genomic_DNA"/>
</dbReference>
<evidence type="ECO:0000313" key="3">
    <source>
        <dbReference type="EMBL" id="TDR06586.1"/>
    </source>
</evidence>
<sequence length="141" mass="15711">MSLPTTEEIIDDISFFDDWEEKYKYIIDLGKALPEFDDAWRTPERLVKGCQSNVWIQPGSTQDAEKGEVLVFSVDSDAVIVRGLLGLVMAAYNEKTPAEVLAFDIDGYFSELDLERHLSPTRGNGLRSIVGRVQAIAKASV</sequence>
<dbReference type="OrthoDB" id="9799320at2"/>
<proteinExistence type="inferred from homology"/>
<comment type="caution">
    <text evidence="3">The sequence shown here is derived from an EMBL/GenBank/DDBJ whole genome shotgun (WGS) entry which is preliminary data.</text>
</comment>
<dbReference type="Gene3D" id="3.90.1010.10">
    <property type="match status" value="1"/>
</dbReference>
<keyword evidence="4" id="KW-1185">Reference proteome</keyword>
<evidence type="ECO:0000259" key="2">
    <source>
        <dbReference type="Pfam" id="PF02657"/>
    </source>
</evidence>
<gene>
    <name evidence="3" type="ORF">C8D85_2769</name>
</gene>
<dbReference type="AlphaFoldDB" id="A0A4R6X4L6"/>
<organism evidence="3 4">
    <name type="scientific">Marinomonas communis</name>
    <dbReference type="NCBI Taxonomy" id="28254"/>
    <lineage>
        <taxon>Bacteria</taxon>
        <taxon>Pseudomonadati</taxon>
        <taxon>Pseudomonadota</taxon>
        <taxon>Gammaproteobacteria</taxon>
        <taxon>Oceanospirillales</taxon>
        <taxon>Oceanospirillaceae</taxon>
        <taxon>Marinomonas</taxon>
    </lineage>
</organism>
<reference evidence="3 4" key="1">
    <citation type="submission" date="2019-03" db="EMBL/GenBank/DDBJ databases">
        <title>Genomic Encyclopedia of Type Strains, Phase IV (KMG-IV): sequencing the most valuable type-strain genomes for metagenomic binning, comparative biology and taxonomic classification.</title>
        <authorList>
            <person name="Goeker M."/>
        </authorList>
    </citation>
    <scope>NUCLEOTIDE SEQUENCE [LARGE SCALE GENOMIC DNA]</scope>
    <source>
        <strain evidence="3 4">DSM 5604</strain>
    </source>
</reference>